<dbReference type="SUPFAM" id="SSF56300">
    <property type="entry name" value="Metallo-dependent phosphatases"/>
    <property type="match status" value="1"/>
</dbReference>
<keyword evidence="4" id="KW-1185">Reference proteome</keyword>
<comment type="similarity">
    <text evidence="1">Belongs to the 5'-nucleotidase family.</text>
</comment>
<dbReference type="GO" id="GO:0030288">
    <property type="term" value="C:outer membrane-bounded periplasmic space"/>
    <property type="evidence" value="ECO:0007669"/>
    <property type="project" value="TreeGrafter"/>
</dbReference>
<protein>
    <recommendedName>
        <fullName evidence="2">Calcineurin-like phosphoesterase domain-containing protein</fullName>
    </recommendedName>
</protein>
<dbReference type="PRINTS" id="PR01607">
    <property type="entry name" value="APYRASEFAMLY"/>
</dbReference>
<sequence>MKPLVNEHVQITILQTNDIHGHVKSSSHWGTDQEAHGMARLSSLIKNRRIEDPELLLFDTGDMLKGSPLTYHYAKYNDHMPNPMISIMNHLQYDCATIGEFDFDYGVPFLSRAIGRSFFPWLAANVVHKTTKEPYFGFPYTVKTVKGVKIAILGVSATRKTDEGPYIVKDILFEDAYFSAKRWVGFIHENESPDLVILNYHGSFNEKSSRSIDQADRICTIDGIDILLTGREHIKICEERDGKFVMQSGSFGTDLGEIQVSLSRFGSSYKVETIKGQWLSADHAESDKEVEKLVHFQELETLNWSMSETAEKHFSAIDSEDQLIKDWLENLRLKDYIDFF</sequence>
<keyword evidence="1" id="KW-0547">Nucleotide-binding</keyword>
<evidence type="ECO:0000313" key="4">
    <source>
        <dbReference type="Proteomes" id="UP000297776"/>
    </source>
</evidence>
<dbReference type="PANTHER" id="PTHR11575">
    <property type="entry name" value="5'-NUCLEOTIDASE-RELATED"/>
    <property type="match status" value="1"/>
</dbReference>
<dbReference type="PANTHER" id="PTHR11575:SF6">
    <property type="entry name" value="2',3'-CYCLIC-NUCLEOTIDE 2'-PHOSPHODIESTERASE_3'-NUCLEOTIDASE"/>
    <property type="match status" value="1"/>
</dbReference>
<dbReference type="GO" id="GO:0016787">
    <property type="term" value="F:hydrolase activity"/>
    <property type="evidence" value="ECO:0007669"/>
    <property type="project" value="UniProtKB-KW"/>
</dbReference>
<proteinExistence type="inferred from homology"/>
<name>A0A4Y8LH22_9BACL</name>
<dbReference type="Gene3D" id="3.60.21.10">
    <property type="match status" value="1"/>
</dbReference>
<reference evidence="3 4" key="1">
    <citation type="submission" date="2019-03" db="EMBL/GenBank/DDBJ databases">
        <authorList>
            <person name="Yang Y."/>
        </authorList>
    </citation>
    <scope>NUCLEOTIDE SEQUENCE [LARGE SCALE GENOMIC DNA]</scope>
    <source>
        <strain evidence="3 4">ASL-1</strain>
    </source>
</reference>
<dbReference type="Proteomes" id="UP000297776">
    <property type="component" value="Unassembled WGS sequence"/>
</dbReference>
<dbReference type="GO" id="GO:0009166">
    <property type="term" value="P:nucleotide catabolic process"/>
    <property type="evidence" value="ECO:0007669"/>
    <property type="project" value="InterPro"/>
</dbReference>
<dbReference type="Pfam" id="PF00149">
    <property type="entry name" value="Metallophos"/>
    <property type="match status" value="1"/>
</dbReference>
<comment type="caution">
    <text evidence="3">The sequence shown here is derived from an EMBL/GenBank/DDBJ whole genome shotgun (WGS) entry which is preliminary data.</text>
</comment>
<feature type="domain" description="Calcineurin-like phosphoesterase" evidence="2">
    <location>
        <begin position="12"/>
        <end position="233"/>
    </location>
</feature>
<dbReference type="InterPro" id="IPR004843">
    <property type="entry name" value="Calcineurin-like_PHP"/>
</dbReference>
<dbReference type="GO" id="GO:0000166">
    <property type="term" value="F:nucleotide binding"/>
    <property type="evidence" value="ECO:0007669"/>
    <property type="project" value="UniProtKB-KW"/>
</dbReference>
<evidence type="ECO:0000256" key="1">
    <source>
        <dbReference type="RuleBase" id="RU362119"/>
    </source>
</evidence>
<evidence type="ECO:0000259" key="2">
    <source>
        <dbReference type="Pfam" id="PF00149"/>
    </source>
</evidence>
<dbReference type="InterPro" id="IPR029052">
    <property type="entry name" value="Metallo-depent_PP-like"/>
</dbReference>
<accession>A0A4Y8LH22</accession>
<dbReference type="AlphaFoldDB" id="A0A4Y8LH22"/>
<evidence type="ECO:0000313" key="3">
    <source>
        <dbReference type="EMBL" id="TFE00341.1"/>
    </source>
</evidence>
<gene>
    <name evidence="3" type="ORF">E2626_12745</name>
</gene>
<organism evidence="3 4">
    <name type="scientific">Jeotgalibacillus salarius</name>
    <dbReference type="NCBI Taxonomy" id="546023"/>
    <lineage>
        <taxon>Bacteria</taxon>
        <taxon>Bacillati</taxon>
        <taxon>Bacillota</taxon>
        <taxon>Bacilli</taxon>
        <taxon>Bacillales</taxon>
        <taxon>Caryophanaceae</taxon>
        <taxon>Jeotgalibacillus</taxon>
    </lineage>
</organism>
<keyword evidence="1" id="KW-0378">Hydrolase</keyword>
<dbReference type="OrthoDB" id="9801679at2"/>
<dbReference type="EMBL" id="SORX01000007">
    <property type="protein sequence ID" value="TFE00341.1"/>
    <property type="molecule type" value="Genomic_DNA"/>
</dbReference>
<dbReference type="InterPro" id="IPR006179">
    <property type="entry name" value="5_nucleotidase/apyrase"/>
</dbReference>